<dbReference type="InterPro" id="IPR012854">
    <property type="entry name" value="Cu_amine_oxidase-like_N"/>
</dbReference>
<reference evidence="4" key="1">
    <citation type="journal article" date="2019" name="Int. J. Syst. Evol. Microbiol.">
        <title>The Global Catalogue of Microorganisms (GCM) 10K type strain sequencing project: providing services to taxonomists for standard genome sequencing and annotation.</title>
        <authorList>
            <consortium name="The Broad Institute Genomics Platform"/>
            <consortium name="The Broad Institute Genome Sequencing Center for Infectious Disease"/>
            <person name="Wu L."/>
            <person name="Ma J."/>
        </authorList>
    </citation>
    <scope>NUCLEOTIDE SEQUENCE [LARGE SCALE GENOMIC DNA]</scope>
    <source>
        <strain evidence="4">KCTC 33849</strain>
    </source>
</reference>
<evidence type="ECO:0000313" key="4">
    <source>
        <dbReference type="Proteomes" id="UP001597540"/>
    </source>
</evidence>
<keyword evidence="1" id="KW-0378">Hydrolase</keyword>
<dbReference type="CDD" id="cd02696">
    <property type="entry name" value="MurNAc-LAA"/>
    <property type="match status" value="1"/>
</dbReference>
<sequence length="250" mass="27125">MKIVIDAGHGYYTFGKRCPDGSMREWEFNSVVANYVAQMLAAYDGVETKFTHDVTGKTDVLLNTRTKIANAWGADILVSIHANAAAGTWGIAEGIETFVYSTKSTASVKLANAVQAQLIAKTGRRNRGVKTGDLHMVRETKMPAILVECGFMDNRVEAALLKTDAYRRKCAEAIVAGIVEVYGLKARVKEAADVRVDKANVVIDAKKAKDGVLIDGTVYVPLREVAEYYSAAIAWDNKTKTATITTKGGK</sequence>
<dbReference type="Gene3D" id="3.40.630.40">
    <property type="entry name" value="Zn-dependent exopeptidases"/>
    <property type="match status" value="1"/>
</dbReference>
<name>A0ABW5SV73_9BACL</name>
<comment type="caution">
    <text evidence="3">The sequence shown here is derived from an EMBL/GenBank/DDBJ whole genome shotgun (WGS) entry which is preliminary data.</text>
</comment>
<dbReference type="PANTHER" id="PTHR30404">
    <property type="entry name" value="N-ACETYLMURAMOYL-L-ALANINE AMIDASE"/>
    <property type="match status" value="1"/>
</dbReference>
<dbReference type="EMBL" id="JBHUMJ010000008">
    <property type="protein sequence ID" value="MFD2702802.1"/>
    <property type="molecule type" value="Genomic_DNA"/>
</dbReference>
<dbReference type="InterPro" id="IPR002508">
    <property type="entry name" value="MurNAc-LAA_cat"/>
</dbReference>
<dbReference type="PANTHER" id="PTHR30404:SF0">
    <property type="entry name" value="N-ACETYLMURAMOYL-L-ALANINE AMIDASE AMIC"/>
    <property type="match status" value="1"/>
</dbReference>
<keyword evidence="4" id="KW-1185">Reference proteome</keyword>
<dbReference type="RefSeq" id="WP_379264205.1">
    <property type="nucleotide sequence ID" value="NZ_JBHUMJ010000008.1"/>
</dbReference>
<dbReference type="Pfam" id="PF07833">
    <property type="entry name" value="Cu_amine_oxidN1"/>
    <property type="match status" value="1"/>
</dbReference>
<evidence type="ECO:0000259" key="2">
    <source>
        <dbReference type="SMART" id="SM00646"/>
    </source>
</evidence>
<evidence type="ECO:0000256" key="1">
    <source>
        <dbReference type="ARBA" id="ARBA00022801"/>
    </source>
</evidence>
<organism evidence="3 4">
    <name type="scientific">Paenibacillus shunpengii</name>
    <dbReference type="NCBI Taxonomy" id="2054424"/>
    <lineage>
        <taxon>Bacteria</taxon>
        <taxon>Bacillati</taxon>
        <taxon>Bacillota</taxon>
        <taxon>Bacilli</taxon>
        <taxon>Bacillales</taxon>
        <taxon>Paenibacillaceae</taxon>
        <taxon>Paenibacillus</taxon>
    </lineage>
</organism>
<dbReference type="SUPFAM" id="SSF53187">
    <property type="entry name" value="Zn-dependent exopeptidases"/>
    <property type="match status" value="1"/>
</dbReference>
<gene>
    <name evidence="3" type="ORF">ACFSVM_20385</name>
</gene>
<dbReference type="SMART" id="SM00646">
    <property type="entry name" value="Ami_3"/>
    <property type="match status" value="1"/>
</dbReference>
<dbReference type="InterPro" id="IPR036582">
    <property type="entry name" value="Mao_N_sf"/>
</dbReference>
<protein>
    <submittedName>
        <fullName evidence="3">N-acetylmuramoyl-L-alanine amidase</fullName>
    </submittedName>
</protein>
<feature type="domain" description="MurNAc-LAA" evidence="2">
    <location>
        <begin position="66"/>
        <end position="179"/>
    </location>
</feature>
<proteinExistence type="predicted"/>
<dbReference type="SUPFAM" id="SSF55383">
    <property type="entry name" value="Copper amine oxidase, domain N"/>
    <property type="match status" value="1"/>
</dbReference>
<dbReference type="Pfam" id="PF01520">
    <property type="entry name" value="Amidase_3"/>
    <property type="match status" value="1"/>
</dbReference>
<dbReference type="InterPro" id="IPR050695">
    <property type="entry name" value="N-acetylmuramoyl_amidase_3"/>
</dbReference>
<evidence type="ECO:0000313" key="3">
    <source>
        <dbReference type="EMBL" id="MFD2702802.1"/>
    </source>
</evidence>
<dbReference type="Proteomes" id="UP001597540">
    <property type="component" value="Unassembled WGS sequence"/>
</dbReference>
<accession>A0ABW5SV73</accession>